<dbReference type="NCBIfam" id="TIGR02432">
    <property type="entry name" value="lysidine_TilS_N"/>
    <property type="match status" value="1"/>
</dbReference>
<gene>
    <name evidence="8 10" type="primary">tilS</name>
    <name evidence="10" type="ORF">GS399_12360</name>
</gene>
<dbReference type="RefSeq" id="WP_160844947.1">
    <property type="nucleotide sequence ID" value="NZ_WVHT01000005.1"/>
</dbReference>
<dbReference type="InterPro" id="IPR012795">
    <property type="entry name" value="tRNA_Ile_lys_synt_N"/>
</dbReference>
<comment type="function">
    <text evidence="8">Ligates lysine onto the cytidine present at position 34 of the AUA codon-specific tRNA(Ile) that contains the anticodon CAU, in an ATP-dependent manner. Cytidine is converted to lysidine, thus changing the amino acid specificity of the tRNA from methionine to isoleucine.</text>
</comment>
<evidence type="ECO:0000256" key="4">
    <source>
        <dbReference type="ARBA" id="ARBA00022694"/>
    </source>
</evidence>
<keyword evidence="11" id="KW-1185">Reference proteome</keyword>
<evidence type="ECO:0000256" key="7">
    <source>
        <dbReference type="ARBA" id="ARBA00048539"/>
    </source>
</evidence>
<keyword evidence="3 8" id="KW-0436">Ligase</keyword>
<keyword evidence="4 8" id="KW-0819">tRNA processing</keyword>
<dbReference type="HAMAP" id="MF_01161">
    <property type="entry name" value="tRNA_Ile_lys_synt"/>
    <property type="match status" value="1"/>
</dbReference>
<keyword evidence="6 8" id="KW-0067">ATP-binding</keyword>
<dbReference type="Pfam" id="PF01171">
    <property type="entry name" value="ATP_bind_3"/>
    <property type="match status" value="1"/>
</dbReference>
<dbReference type="PANTHER" id="PTHR43033">
    <property type="entry name" value="TRNA(ILE)-LYSIDINE SYNTHASE-RELATED"/>
    <property type="match status" value="1"/>
</dbReference>
<dbReference type="NCBIfam" id="TIGR02433">
    <property type="entry name" value="lysidine_TilS_C"/>
    <property type="match status" value="1"/>
</dbReference>
<dbReference type="InterPro" id="IPR012094">
    <property type="entry name" value="tRNA_Ile_lys_synt"/>
</dbReference>
<comment type="similarity">
    <text evidence="8">Belongs to the tRNA(Ile)-lysidine synthase family.</text>
</comment>
<dbReference type="SUPFAM" id="SSF56037">
    <property type="entry name" value="PheT/TilS domain"/>
    <property type="match status" value="1"/>
</dbReference>
<dbReference type="GO" id="GO:0005737">
    <property type="term" value="C:cytoplasm"/>
    <property type="evidence" value="ECO:0007669"/>
    <property type="project" value="UniProtKB-SubCell"/>
</dbReference>
<dbReference type="EC" id="6.3.4.19" evidence="8"/>
<dbReference type="SUPFAM" id="SSF52402">
    <property type="entry name" value="Adenine nucleotide alpha hydrolases-like"/>
    <property type="match status" value="1"/>
</dbReference>
<dbReference type="CDD" id="cd01992">
    <property type="entry name" value="TilS_N"/>
    <property type="match status" value="1"/>
</dbReference>
<comment type="domain">
    <text evidence="8">The N-terminal region contains the highly conserved SGGXDS motif, predicted to be a P-loop motif involved in ATP binding.</text>
</comment>
<keyword evidence="5 8" id="KW-0547">Nucleotide-binding</keyword>
<reference evidence="10 11" key="1">
    <citation type="submission" date="2019-11" db="EMBL/GenBank/DDBJ databases">
        <title>Pedobacter sp. HMF7647 Genome sequencing and assembly.</title>
        <authorList>
            <person name="Kang H."/>
            <person name="Kim H."/>
            <person name="Joh K."/>
        </authorList>
    </citation>
    <scope>NUCLEOTIDE SEQUENCE [LARGE SCALE GENOMIC DNA]</scope>
    <source>
        <strain evidence="10 11">HMF7647</strain>
    </source>
</reference>
<dbReference type="Pfam" id="PF11734">
    <property type="entry name" value="TilS_C"/>
    <property type="match status" value="1"/>
</dbReference>
<feature type="domain" description="Lysidine-tRNA(Ile) synthetase C-terminal" evidence="9">
    <location>
        <begin position="367"/>
        <end position="440"/>
    </location>
</feature>
<dbReference type="GO" id="GO:0005524">
    <property type="term" value="F:ATP binding"/>
    <property type="evidence" value="ECO:0007669"/>
    <property type="project" value="UniProtKB-UniRule"/>
</dbReference>
<comment type="subcellular location">
    <subcellularLocation>
        <location evidence="1 8">Cytoplasm</location>
    </subcellularLocation>
</comment>
<dbReference type="Proteomes" id="UP000466586">
    <property type="component" value="Unassembled WGS sequence"/>
</dbReference>
<dbReference type="EMBL" id="WVHT01000005">
    <property type="protein sequence ID" value="MXV51769.1"/>
    <property type="molecule type" value="Genomic_DNA"/>
</dbReference>
<dbReference type="PANTHER" id="PTHR43033:SF1">
    <property type="entry name" value="TRNA(ILE)-LYSIDINE SYNTHASE-RELATED"/>
    <property type="match status" value="1"/>
</dbReference>
<evidence type="ECO:0000313" key="10">
    <source>
        <dbReference type="EMBL" id="MXV51769.1"/>
    </source>
</evidence>
<accession>A0A7K1YCE8</accession>
<comment type="caution">
    <text evidence="10">The sequence shown here is derived from an EMBL/GenBank/DDBJ whole genome shotgun (WGS) entry which is preliminary data.</text>
</comment>
<evidence type="ECO:0000313" key="11">
    <source>
        <dbReference type="Proteomes" id="UP000466586"/>
    </source>
</evidence>
<dbReference type="InterPro" id="IPR011063">
    <property type="entry name" value="TilS/TtcA_N"/>
</dbReference>
<feature type="binding site" evidence="8">
    <location>
        <begin position="28"/>
        <end position="33"/>
    </location>
    <ligand>
        <name>ATP</name>
        <dbReference type="ChEBI" id="CHEBI:30616"/>
    </ligand>
</feature>
<dbReference type="SMART" id="SM00977">
    <property type="entry name" value="TilS_C"/>
    <property type="match status" value="1"/>
</dbReference>
<organism evidence="10 11">
    <name type="scientific">Hufsiella arboris</name>
    <dbReference type="NCBI Taxonomy" id="2695275"/>
    <lineage>
        <taxon>Bacteria</taxon>
        <taxon>Pseudomonadati</taxon>
        <taxon>Bacteroidota</taxon>
        <taxon>Sphingobacteriia</taxon>
        <taxon>Sphingobacteriales</taxon>
        <taxon>Sphingobacteriaceae</taxon>
        <taxon>Hufsiella</taxon>
    </lineage>
</organism>
<dbReference type="Gene3D" id="3.40.50.620">
    <property type="entry name" value="HUPs"/>
    <property type="match status" value="1"/>
</dbReference>
<evidence type="ECO:0000259" key="9">
    <source>
        <dbReference type="SMART" id="SM00977"/>
    </source>
</evidence>
<sequence length="447" mass="51684">MLALKPFKDFIDNNQLFNSTQRILLAVSGGRDSVLMAHLFHEAGHKFGIAHCNFQLRGKDSEDDETFCEELAASMDVPFYSTRFDTQLKASESKISIQMAARELRYNWFEEIRKDFGYDYISTAHHGGDQVETVLLNLVRGTGLSGLHGILPKREKLIRPLLFLTRKDIDDVMTSENITYRDDVSNASTKYARNRIRHLVLPVLKELNPQLEKTFEINSRHFSAAERFLNNHVKMLRNSLFEREDKKTTISVSELRKLDPLPLLLFELFKPYNFTEAVLDDLIACFNSHPGKIFESSTHRLYLDRNVLYLTEIKEDAGIEQIVTKNISQINWNNVLIQQSEKPFDEVNLNKDARFGYFDADKLAYPLKLRAWKQGDHFVPFGMKGSKKLSDFFISEKIALHEKHLIPVLVNGNNDILWVAGYRSDNRYRLTGETKKVVIFELKKNGE</sequence>
<comment type="catalytic activity">
    <reaction evidence="7 8">
        <text>cytidine(34) in tRNA(Ile2) + L-lysine + ATP = lysidine(34) in tRNA(Ile2) + AMP + diphosphate + H(+)</text>
        <dbReference type="Rhea" id="RHEA:43744"/>
        <dbReference type="Rhea" id="RHEA-COMP:10625"/>
        <dbReference type="Rhea" id="RHEA-COMP:10670"/>
        <dbReference type="ChEBI" id="CHEBI:15378"/>
        <dbReference type="ChEBI" id="CHEBI:30616"/>
        <dbReference type="ChEBI" id="CHEBI:32551"/>
        <dbReference type="ChEBI" id="CHEBI:33019"/>
        <dbReference type="ChEBI" id="CHEBI:82748"/>
        <dbReference type="ChEBI" id="CHEBI:83665"/>
        <dbReference type="ChEBI" id="CHEBI:456215"/>
        <dbReference type="EC" id="6.3.4.19"/>
    </reaction>
</comment>
<evidence type="ECO:0000256" key="6">
    <source>
        <dbReference type="ARBA" id="ARBA00022840"/>
    </source>
</evidence>
<evidence type="ECO:0000256" key="8">
    <source>
        <dbReference type="HAMAP-Rule" id="MF_01161"/>
    </source>
</evidence>
<keyword evidence="2 8" id="KW-0963">Cytoplasm</keyword>
<protein>
    <recommendedName>
        <fullName evidence="8">tRNA(Ile)-lysidine synthase</fullName>
        <ecNumber evidence="8">6.3.4.19</ecNumber>
    </recommendedName>
    <alternativeName>
        <fullName evidence="8">tRNA(Ile)-2-lysyl-cytidine synthase</fullName>
    </alternativeName>
    <alternativeName>
        <fullName evidence="8">tRNA(Ile)-lysidine synthetase</fullName>
    </alternativeName>
</protein>
<evidence type="ECO:0000256" key="5">
    <source>
        <dbReference type="ARBA" id="ARBA00022741"/>
    </source>
</evidence>
<dbReference type="GO" id="GO:0006400">
    <property type="term" value="P:tRNA modification"/>
    <property type="evidence" value="ECO:0007669"/>
    <property type="project" value="UniProtKB-UniRule"/>
</dbReference>
<dbReference type="GO" id="GO:0032267">
    <property type="term" value="F:tRNA(Ile)-lysidine synthase activity"/>
    <property type="evidence" value="ECO:0007669"/>
    <property type="project" value="UniProtKB-EC"/>
</dbReference>
<proteinExistence type="inferred from homology"/>
<evidence type="ECO:0000256" key="3">
    <source>
        <dbReference type="ARBA" id="ARBA00022598"/>
    </source>
</evidence>
<evidence type="ECO:0000256" key="1">
    <source>
        <dbReference type="ARBA" id="ARBA00004496"/>
    </source>
</evidence>
<evidence type="ECO:0000256" key="2">
    <source>
        <dbReference type="ARBA" id="ARBA00022490"/>
    </source>
</evidence>
<name>A0A7K1YCE8_9SPHI</name>
<dbReference type="InterPro" id="IPR012796">
    <property type="entry name" value="Lysidine-tRNA-synth_C"/>
</dbReference>
<dbReference type="AlphaFoldDB" id="A0A7K1YCE8"/>
<dbReference type="InterPro" id="IPR014729">
    <property type="entry name" value="Rossmann-like_a/b/a_fold"/>
</dbReference>